<dbReference type="InterPro" id="IPR037923">
    <property type="entry name" value="HTH-like"/>
</dbReference>
<dbReference type="Proteomes" id="UP000670947">
    <property type="component" value="Unassembled WGS sequence"/>
</dbReference>
<dbReference type="EMBL" id="JAGGDJ010000013">
    <property type="protein sequence ID" value="MBO7745922.1"/>
    <property type="molecule type" value="Genomic_DNA"/>
</dbReference>
<dbReference type="InterPro" id="IPR003313">
    <property type="entry name" value="AraC-bd"/>
</dbReference>
<dbReference type="PROSITE" id="PS00041">
    <property type="entry name" value="HTH_ARAC_FAMILY_1"/>
    <property type="match status" value="1"/>
</dbReference>
<dbReference type="InterPro" id="IPR018060">
    <property type="entry name" value="HTH_AraC"/>
</dbReference>
<dbReference type="InterPro" id="IPR018062">
    <property type="entry name" value="HTH_AraC-typ_CS"/>
</dbReference>
<keyword evidence="3" id="KW-0010">Activator</keyword>
<protein>
    <submittedName>
        <fullName evidence="6">Helix-turn-helix transcriptional regulator</fullName>
    </submittedName>
</protein>
<dbReference type="PANTHER" id="PTHR46796">
    <property type="entry name" value="HTH-TYPE TRANSCRIPTIONAL ACTIVATOR RHAS-RELATED"/>
    <property type="match status" value="1"/>
</dbReference>
<dbReference type="SUPFAM" id="SSF46689">
    <property type="entry name" value="Homeodomain-like"/>
    <property type="match status" value="1"/>
</dbReference>
<keyword evidence="1" id="KW-0805">Transcription regulation</keyword>
<dbReference type="InterPro" id="IPR014710">
    <property type="entry name" value="RmlC-like_jellyroll"/>
</dbReference>
<evidence type="ECO:0000313" key="7">
    <source>
        <dbReference type="Proteomes" id="UP000670947"/>
    </source>
</evidence>
<keyword evidence="4" id="KW-0804">Transcription</keyword>
<organism evidence="6 7">
    <name type="scientific">Paenibacillus artemisiicola</name>
    <dbReference type="NCBI Taxonomy" id="1172618"/>
    <lineage>
        <taxon>Bacteria</taxon>
        <taxon>Bacillati</taxon>
        <taxon>Bacillota</taxon>
        <taxon>Bacilli</taxon>
        <taxon>Bacillales</taxon>
        <taxon>Paenibacillaceae</taxon>
        <taxon>Paenibacillus</taxon>
    </lineage>
</organism>
<keyword evidence="7" id="KW-1185">Reference proteome</keyword>
<evidence type="ECO:0000256" key="2">
    <source>
        <dbReference type="ARBA" id="ARBA00023125"/>
    </source>
</evidence>
<dbReference type="InterPro" id="IPR020449">
    <property type="entry name" value="Tscrpt_reg_AraC-type_HTH"/>
</dbReference>
<dbReference type="Gene3D" id="1.10.10.60">
    <property type="entry name" value="Homeodomain-like"/>
    <property type="match status" value="1"/>
</dbReference>
<dbReference type="Pfam" id="PF02311">
    <property type="entry name" value="AraC_binding"/>
    <property type="match status" value="1"/>
</dbReference>
<keyword evidence="2" id="KW-0238">DNA-binding</keyword>
<dbReference type="InterPro" id="IPR009057">
    <property type="entry name" value="Homeodomain-like_sf"/>
</dbReference>
<evidence type="ECO:0000256" key="1">
    <source>
        <dbReference type="ARBA" id="ARBA00023015"/>
    </source>
</evidence>
<dbReference type="InterPro" id="IPR050204">
    <property type="entry name" value="AraC_XylS_family_regulators"/>
</dbReference>
<dbReference type="Gene3D" id="2.60.120.10">
    <property type="entry name" value="Jelly Rolls"/>
    <property type="match status" value="1"/>
</dbReference>
<dbReference type="SMART" id="SM00342">
    <property type="entry name" value="HTH_ARAC"/>
    <property type="match status" value="1"/>
</dbReference>
<dbReference type="RefSeq" id="WP_208848743.1">
    <property type="nucleotide sequence ID" value="NZ_JAGGDJ010000013.1"/>
</dbReference>
<dbReference type="PRINTS" id="PR00032">
    <property type="entry name" value="HTHARAC"/>
</dbReference>
<evidence type="ECO:0000259" key="5">
    <source>
        <dbReference type="PROSITE" id="PS01124"/>
    </source>
</evidence>
<accession>A0ABS3WC82</accession>
<dbReference type="Pfam" id="PF12833">
    <property type="entry name" value="HTH_18"/>
    <property type="match status" value="1"/>
</dbReference>
<evidence type="ECO:0000256" key="3">
    <source>
        <dbReference type="ARBA" id="ARBA00023159"/>
    </source>
</evidence>
<dbReference type="PROSITE" id="PS01124">
    <property type="entry name" value="HTH_ARAC_FAMILY_2"/>
    <property type="match status" value="1"/>
</dbReference>
<evidence type="ECO:0000313" key="6">
    <source>
        <dbReference type="EMBL" id="MBO7745922.1"/>
    </source>
</evidence>
<gene>
    <name evidence="6" type="ORF">I8J29_17075</name>
</gene>
<feature type="domain" description="HTH araC/xylS-type" evidence="5">
    <location>
        <begin position="195"/>
        <end position="293"/>
    </location>
</feature>
<name>A0ABS3WC82_9BACL</name>
<sequence>MYVERLHLTRSFSFIPVTGSDEEHDLHVHDCLEIGVLLRGELTYRFGDRTYAGRPGDAFLCRPFEPHWSYAKPGETFGAILILFTPSAVRAVPGGSRLLVPFYAGRGLAPLLPASSPRAARIREAAEAAVRAKEAGEAAAETRQFAALLGILLEVHDFAAESAGAAGPGAAAGAGRRAGAEAASAGNALPQTEIADSVGYLLDRYREAVDGEALARQSGMGKSRYFEQFRLLTGASPHELVVRLRVQDAMDLLRTTDLSVIEIAERSGFQSLSAFNKQFKAYCGVSPRGYRNGR</sequence>
<comment type="caution">
    <text evidence="6">The sequence shown here is derived from an EMBL/GenBank/DDBJ whole genome shotgun (WGS) entry which is preliminary data.</text>
</comment>
<evidence type="ECO:0000256" key="4">
    <source>
        <dbReference type="ARBA" id="ARBA00023163"/>
    </source>
</evidence>
<dbReference type="SUPFAM" id="SSF51215">
    <property type="entry name" value="Regulatory protein AraC"/>
    <property type="match status" value="1"/>
</dbReference>
<proteinExistence type="predicted"/>
<reference evidence="6 7" key="1">
    <citation type="submission" date="2021-03" db="EMBL/GenBank/DDBJ databases">
        <title>Paenibacillus artemisicola MWE-103 whole genome sequence.</title>
        <authorList>
            <person name="Ham Y.J."/>
        </authorList>
    </citation>
    <scope>NUCLEOTIDE SEQUENCE [LARGE SCALE GENOMIC DNA]</scope>
    <source>
        <strain evidence="6 7">MWE-103</strain>
    </source>
</reference>